<organism evidence="2 3">
    <name type="scientific">Massarina eburnea CBS 473.64</name>
    <dbReference type="NCBI Taxonomy" id="1395130"/>
    <lineage>
        <taxon>Eukaryota</taxon>
        <taxon>Fungi</taxon>
        <taxon>Dikarya</taxon>
        <taxon>Ascomycota</taxon>
        <taxon>Pezizomycotina</taxon>
        <taxon>Dothideomycetes</taxon>
        <taxon>Pleosporomycetidae</taxon>
        <taxon>Pleosporales</taxon>
        <taxon>Massarineae</taxon>
        <taxon>Massarinaceae</taxon>
        <taxon>Massarina</taxon>
    </lineage>
</organism>
<evidence type="ECO:0000256" key="1">
    <source>
        <dbReference type="SAM" id="MobiDB-lite"/>
    </source>
</evidence>
<sequence length="716" mass="78049">MTAKNMKVTQSQRKKTQKKKKSQLRNTPNSAKSPGTDATVPSPVDNSPAVPVTTSTFSTNPFTLSVTGLPVAPQPPSFDPSKLERLQAKKSTTVVKDKINVKKTLARKKAAQSARGSRLDSQFERILREVSPPTVSKEKKPKNLQESISYDTKISTHKEIDHPEGSGMPTPSSTSEGYSSSTSESDVEEKPSTLIAGGKHIAPKSRAYKSLKLENSNPTHGSETETSPFRFESRTPVLGGSVSFNSDATSRTSLSSPEKPTRKSKSTVWTGLLPLSEDLPAGSFGRDPAKIKPESCGKEKTKVTEVSKKLRWSDKLLTMGESNLPTINIRVPSIEDLFKAFQPIVMNDCCLLVGTNVSPEEQFISKDATTNGLRMSDKLLTMGESEWDTFPDRVAEKNPTEVDKKLQADVYRPIAFNRGLIATEDILGAPNSTTIRRVPVPENITSVAKNSQNGAIDSVARNLCSSGKASEKCPEDNIPPSLISSSLSYEDVRISRLYNWLESHQQTMSEQARNPRPDLGYTTFRIPLGSEQLHKHEALAATTEVSTETGHTQKAEKLEDSGSTSLPPRASNWANELTGTFIGTQSMFAFINALELDEFSRTTRAAIATAFLAISNADRGVRQLNPRPARHLTPLAILGNPTALKNSIIYPKVVTVGCVTLARFLDLINFDGKNETDGESVVEAFKVASALDMKMVRDCSNGASKFGRLGRVMGYL</sequence>
<name>A0A6A6S6Z3_9PLEO</name>
<feature type="compositionally biased region" description="Polar residues" evidence="1">
    <location>
        <begin position="52"/>
        <end position="66"/>
    </location>
</feature>
<feature type="region of interest" description="Disordered" evidence="1">
    <location>
        <begin position="542"/>
        <end position="569"/>
    </location>
</feature>
<feature type="compositionally biased region" description="Low complexity" evidence="1">
    <location>
        <begin position="172"/>
        <end position="184"/>
    </location>
</feature>
<protein>
    <submittedName>
        <fullName evidence="2">Uncharacterized protein</fullName>
    </submittedName>
</protein>
<feature type="compositionally biased region" description="Polar residues" evidence="1">
    <location>
        <begin position="213"/>
        <end position="227"/>
    </location>
</feature>
<gene>
    <name evidence="2" type="ORF">P280DRAFT_479398</name>
</gene>
<feature type="compositionally biased region" description="Polar residues" evidence="1">
    <location>
        <begin position="24"/>
        <end position="33"/>
    </location>
</feature>
<feature type="compositionally biased region" description="Polar residues" evidence="1">
    <location>
        <begin position="242"/>
        <end position="258"/>
    </location>
</feature>
<feature type="compositionally biased region" description="Basic and acidic residues" evidence="1">
    <location>
        <begin position="117"/>
        <end position="128"/>
    </location>
</feature>
<feature type="compositionally biased region" description="Basic and acidic residues" evidence="1">
    <location>
        <begin position="287"/>
        <end position="298"/>
    </location>
</feature>
<accession>A0A6A6S6Z3</accession>
<feature type="compositionally biased region" description="Basic and acidic residues" evidence="1">
    <location>
        <begin position="154"/>
        <end position="164"/>
    </location>
</feature>
<reference evidence="2" key="1">
    <citation type="journal article" date="2020" name="Stud. Mycol.">
        <title>101 Dothideomycetes genomes: a test case for predicting lifestyles and emergence of pathogens.</title>
        <authorList>
            <person name="Haridas S."/>
            <person name="Albert R."/>
            <person name="Binder M."/>
            <person name="Bloem J."/>
            <person name="Labutti K."/>
            <person name="Salamov A."/>
            <person name="Andreopoulos B."/>
            <person name="Baker S."/>
            <person name="Barry K."/>
            <person name="Bills G."/>
            <person name="Bluhm B."/>
            <person name="Cannon C."/>
            <person name="Castanera R."/>
            <person name="Culley D."/>
            <person name="Daum C."/>
            <person name="Ezra D."/>
            <person name="Gonzalez J."/>
            <person name="Henrissat B."/>
            <person name="Kuo A."/>
            <person name="Liang C."/>
            <person name="Lipzen A."/>
            <person name="Lutzoni F."/>
            <person name="Magnuson J."/>
            <person name="Mondo S."/>
            <person name="Nolan M."/>
            <person name="Ohm R."/>
            <person name="Pangilinan J."/>
            <person name="Park H.-J."/>
            <person name="Ramirez L."/>
            <person name="Alfaro M."/>
            <person name="Sun H."/>
            <person name="Tritt A."/>
            <person name="Yoshinaga Y."/>
            <person name="Zwiers L.-H."/>
            <person name="Turgeon B."/>
            <person name="Goodwin S."/>
            <person name="Spatafora J."/>
            <person name="Crous P."/>
            <person name="Grigoriev I."/>
        </authorList>
    </citation>
    <scope>NUCLEOTIDE SEQUENCE</scope>
    <source>
        <strain evidence="2">CBS 473.64</strain>
    </source>
</reference>
<dbReference type="OrthoDB" id="3786670at2759"/>
<dbReference type="AlphaFoldDB" id="A0A6A6S6Z3"/>
<feature type="compositionally biased region" description="Polar residues" evidence="1">
    <location>
        <begin position="144"/>
        <end position="153"/>
    </location>
</feature>
<evidence type="ECO:0000313" key="2">
    <source>
        <dbReference type="EMBL" id="KAF2642178.1"/>
    </source>
</evidence>
<evidence type="ECO:0000313" key="3">
    <source>
        <dbReference type="Proteomes" id="UP000799753"/>
    </source>
</evidence>
<feature type="compositionally biased region" description="Basic and acidic residues" evidence="1">
    <location>
        <begin position="551"/>
        <end position="560"/>
    </location>
</feature>
<dbReference type="Proteomes" id="UP000799753">
    <property type="component" value="Unassembled WGS sequence"/>
</dbReference>
<keyword evidence="3" id="KW-1185">Reference proteome</keyword>
<feature type="region of interest" description="Disordered" evidence="1">
    <location>
        <begin position="279"/>
        <end position="298"/>
    </location>
</feature>
<dbReference type="EMBL" id="MU006782">
    <property type="protein sequence ID" value="KAF2642178.1"/>
    <property type="molecule type" value="Genomic_DNA"/>
</dbReference>
<feature type="compositionally biased region" description="Basic residues" evidence="1">
    <location>
        <begin position="12"/>
        <end position="23"/>
    </location>
</feature>
<feature type="region of interest" description="Disordered" evidence="1">
    <location>
        <begin position="104"/>
        <end position="269"/>
    </location>
</feature>
<feature type="region of interest" description="Disordered" evidence="1">
    <location>
        <begin position="1"/>
        <end position="81"/>
    </location>
</feature>
<proteinExistence type="predicted"/>